<feature type="region of interest" description="Disordered" evidence="5">
    <location>
        <begin position="1254"/>
        <end position="1330"/>
    </location>
</feature>
<dbReference type="CDD" id="cd15550">
    <property type="entry name" value="PHD_MLL5"/>
    <property type="match status" value="1"/>
</dbReference>
<evidence type="ECO:0000313" key="7">
    <source>
        <dbReference type="EMBL" id="GBL83866.1"/>
    </source>
</evidence>
<keyword evidence="7" id="KW-0489">Methyltransferase</keyword>
<feature type="region of interest" description="Disordered" evidence="5">
    <location>
        <begin position="624"/>
        <end position="718"/>
    </location>
</feature>
<dbReference type="SUPFAM" id="SSF82199">
    <property type="entry name" value="SET domain"/>
    <property type="match status" value="1"/>
</dbReference>
<dbReference type="PROSITE" id="PS50280">
    <property type="entry name" value="SET"/>
    <property type="match status" value="1"/>
</dbReference>
<dbReference type="CDD" id="cd10529">
    <property type="entry name" value="SET_SETD5-like"/>
    <property type="match status" value="1"/>
</dbReference>
<dbReference type="GO" id="GO:0008757">
    <property type="term" value="F:S-adenosylmethionine-dependent methyltransferase activity"/>
    <property type="evidence" value="ECO:0007669"/>
    <property type="project" value="UniProtKB-ARBA"/>
</dbReference>
<feature type="compositionally biased region" description="Low complexity" evidence="5">
    <location>
        <begin position="1093"/>
        <end position="1102"/>
    </location>
</feature>
<evidence type="ECO:0000256" key="1">
    <source>
        <dbReference type="ARBA" id="ARBA00022723"/>
    </source>
</evidence>
<dbReference type="GO" id="GO:0006355">
    <property type="term" value="P:regulation of DNA-templated transcription"/>
    <property type="evidence" value="ECO:0007669"/>
    <property type="project" value="TreeGrafter"/>
</dbReference>
<dbReference type="GO" id="GO:0034967">
    <property type="term" value="C:Set3 complex"/>
    <property type="evidence" value="ECO:0007669"/>
    <property type="project" value="TreeGrafter"/>
</dbReference>
<feature type="region of interest" description="Disordered" evidence="5">
    <location>
        <begin position="1143"/>
        <end position="1201"/>
    </location>
</feature>
<keyword evidence="7" id="KW-0808">Transferase</keyword>
<dbReference type="Pfam" id="PF20826">
    <property type="entry name" value="PHD_5"/>
    <property type="match status" value="1"/>
</dbReference>
<keyword evidence="8" id="KW-1185">Reference proteome</keyword>
<dbReference type="InterPro" id="IPR011011">
    <property type="entry name" value="Znf_FYVE_PHD"/>
</dbReference>
<dbReference type="PROSITE" id="PS01359">
    <property type="entry name" value="ZF_PHD_1"/>
    <property type="match status" value="1"/>
</dbReference>
<feature type="region of interest" description="Disordered" evidence="5">
    <location>
        <begin position="1083"/>
        <end position="1110"/>
    </location>
</feature>
<keyword evidence="4" id="KW-0156">Chromatin regulator</keyword>
<dbReference type="GO" id="GO:0008270">
    <property type="term" value="F:zinc ion binding"/>
    <property type="evidence" value="ECO:0007669"/>
    <property type="project" value="UniProtKB-KW"/>
</dbReference>
<dbReference type="InterPro" id="IPR001214">
    <property type="entry name" value="SET_dom"/>
</dbReference>
<evidence type="ECO:0000256" key="4">
    <source>
        <dbReference type="ARBA" id="ARBA00022853"/>
    </source>
</evidence>
<dbReference type="InterPro" id="IPR001965">
    <property type="entry name" value="Znf_PHD"/>
</dbReference>
<dbReference type="PANTHER" id="PTHR46462:SF3">
    <property type="entry name" value="UPSET, ISOFORM A"/>
    <property type="match status" value="1"/>
</dbReference>
<feature type="compositionally biased region" description="Basic and acidic residues" evidence="5">
    <location>
        <begin position="1305"/>
        <end position="1327"/>
    </location>
</feature>
<feature type="compositionally biased region" description="Polar residues" evidence="5">
    <location>
        <begin position="1143"/>
        <end position="1174"/>
    </location>
</feature>
<feature type="compositionally biased region" description="Basic and acidic residues" evidence="5">
    <location>
        <begin position="276"/>
        <end position="285"/>
    </location>
</feature>
<gene>
    <name evidence="7" type="primary">Kmt2e</name>
    <name evidence="7" type="ORF">AVEN_100781_1</name>
</gene>
<dbReference type="GO" id="GO:0008276">
    <property type="term" value="F:protein methyltransferase activity"/>
    <property type="evidence" value="ECO:0007669"/>
    <property type="project" value="UniProtKB-ARBA"/>
</dbReference>
<dbReference type="SMART" id="SM00249">
    <property type="entry name" value="PHD"/>
    <property type="match status" value="1"/>
</dbReference>
<keyword evidence="1" id="KW-0479">Metal-binding</keyword>
<feature type="compositionally biased region" description="Polar residues" evidence="5">
    <location>
        <begin position="1254"/>
        <end position="1284"/>
    </location>
</feature>
<dbReference type="InterPro" id="IPR019786">
    <property type="entry name" value="Zinc_finger_PHD-type_CS"/>
</dbReference>
<dbReference type="SUPFAM" id="SSF57903">
    <property type="entry name" value="FYVE/PHD zinc finger"/>
    <property type="match status" value="1"/>
</dbReference>
<dbReference type="Gene3D" id="3.30.40.10">
    <property type="entry name" value="Zinc/RING finger domain, C3HC4 (zinc finger)"/>
    <property type="match status" value="1"/>
</dbReference>
<feature type="region of interest" description="Disordered" evidence="5">
    <location>
        <begin position="1411"/>
        <end position="1450"/>
    </location>
</feature>
<dbReference type="InterPro" id="IPR013083">
    <property type="entry name" value="Znf_RING/FYVE/PHD"/>
</dbReference>
<name>A0A4Y2AXR0_ARAVE</name>
<evidence type="ECO:0000256" key="5">
    <source>
        <dbReference type="SAM" id="MobiDB-lite"/>
    </source>
</evidence>
<feature type="compositionally biased region" description="Pro residues" evidence="5">
    <location>
        <begin position="1432"/>
        <end position="1447"/>
    </location>
</feature>
<feature type="compositionally biased region" description="Basic residues" evidence="5">
    <location>
        <begin position="286"/>
        <end position="296"/>
    </location>
</feature>
<keyword evidence="2" id="KW-0863">Zinc-finger</keyword>
<reference evidence="7 8" key="1">
    <citation type="journal article" date="2019" name="Sci. Rep.">
        <title>Orb-weaving spider Araneus ventricosus genome elucidates the spidroin gene catalogue.</title>
        <authorList>
            <person name="Kono N."/>
            <person name="Nakamura H."/>
            <person name="Ohtoshi R."/>
            <person name="Moran D.A.P."/>
            <person name="Shinohara A."/>
            <person name="Yoshida Y."/>
            <person name="Fujiwara M."/>
            <person name="Mori M."/>
            <person name="Tomita M."/>
            <person name="Arakawa K."/>
        </authorList>
    </citation>
    <scope>NUCLEOTIDE SEQUENCE [LARGE SCALE GENOMIC DNA]</scope>
</reference>
<feature type="region of interest" description="Disordered" evidence="5">
    <location>
        <begin position="1214"/>
        <end position="1239"/>
    </location>
</feature>
<dbReference type="GO" id="GO:0006325">
    <property type="term" value="P:chromatin organization"/>
    <property type="evidence" value="ECO:0007669"/>
    <property type="project" value="UniProtKB-KW"/>
</dbReference>
<feature type="compositionally biased region" description="Basic and acidic residues" evidence="5">
    <location>
        <begin position="624"/>
        <end position="664"/>
    </location>
</feature>
<feature type="domain" description="SET" evidence="6">
    <location>
        <begin position="357"/>
        <end position="489"/>
    </location>
</feature>
<dbReference type="Gene3D" id="2.170.270.10">
    <property type="entry name" value="SET domain"/>
    <property type="match status" value="1"/>
</dbReference>
<accession>A0A4Y2AXR0</accession>
<sequence length="1570" mass="174436">MSIIIQFNSSPFIQSAGAVPSNAQCRSKTSVKLEMVPGIEQSELPGMTDDESSIVDIATSNSVFATTLKDVRSSQCCFGLPYQDHNYGAPPPPTPPSYSPCPSPAVDVAIPDDDTNLSIISTTTTTEEAQEESITRCICGFEHDDEYMICCDHCLVWQHVDCMGLDRNNIPETYLCEKCEPRKLDRHKAKLLQARKKVALTKLPATKQESCANNLIFGKNYKKKTLLQTPEEWHKTDYQVMPPVSLVQRFYCTSDSDEDNKNTERRPKTRSKRRKRDEEKSELSTRRSKSFSKHGKERMDAKRSKLRRNKNKESTSTADEEAQDAWQYSTEWCEENFEAAVTNQYTSEVQQLACMINPLGFEKQFFEQLHNKQCHVLDDGKRKQLVCLYDLPRNQPVIEYKGKFLLASQFHDIHPLYNKRLYPYVLFYKLDETEICVDASIYGNDARFVRKSCKPNAEIRHMVYNGNLHLYLQSTKVIFSEDEVTVPLTFNDCDSIKEIECACGSDECLLKPKKKNGSIEIIHEKRRRSRRTTVSADDESSQSLVIAAQTEKIKTSQAKNPTSDVQVAAKSQVLPIESNDQVVDLKLAPSDHETEEHTIESKKKMTREERKLAQIMQTFYKMEKAEKRKQQKEALERQKIHPKAEEPVEKNEPVAAVPKEEEKTSSASAVEEQCEEEVKVESKAPLTTSKPKKGKRRRGSGTPSRRRTRTNSGGSDILRLVQEELPKASEEPPTVPVTTVPVPTSAVAVNETPVQPDCAPNNNPPVVLDAIEPPPVILSPKPSLMKRKTSLMNVWLLSELTETKVNLPTPKQQNSTPTCYVRCTKDTPHSGGISAAHLRRSNSSGLVRTAEGHYNGSQDQGFTKKRWLRQAMSDSGSCEEQQLKMDPGSLEHLDSVCLSPICHGDADSPGTVIDADVLTPPLKKRRLLRESVESLPYPHSPSIENCLDDTDATTSSSLLNDSHADTMEQHSLSATNDDFVGLSPIKEKHVADTNTLKMEEHLNEDIKEEVVNCDIMSSSEEKNSKDQLHFDKNKLCETSESTIQNNCDVNGDVSDIKTHASFKKDYIKTISSLNTGLTLIKESVKSENHPQPTATEESASSESRTDVPSIKTAKQSFIKVEDAEDPIKDLPIQMQLQNSISVNASQSVNNTSPVKSKCTSSTRNNPASETIQHSPSKEIQKSETNTTKSSMQDKIGGISPCKASSLEVSTNINPCETSAVNKDEDDSTNDRPSDLNVTPEKVCNVTSSCSDIASSSVGSAQSNDSASDITDVNTQARCTPSEESSPVKACGASATQKRKVSLSEYRMRVRENTNRSRSNSESEKKPSDISVNSSLVKTEVLPAKLTLAPLPLFDSSDSSVNLANKQGAVKKKKESACEDNQDVSEHRENLNERLKREFGFDFSEGSSLMLPKSKCNNQTSSNPSVSKLPVCAQPPPPPPPPPPPRPVRCPQASELRAVSTAMPSQFGYVHPSFPRPPYIVPPRVPGAPYIATQPTMVAPIMPPVPPNPTVRPPLLPTTHSFAPSMPPAILRTPTRHEYAPVNAQRFTTMVPQPPMNHKAYPHVYPSGLYK</sequence>
<keyword evidence="3" id="KW-0862">Zinc</keyword>
<dbReference type="OrthoDB" id="1928087at2759"/>
<dbReference type="GO" id="GO:0008170">
    <property type="term" value="F:N-methyltransferase activity"/>
    <property type="evidence" value="ECO:0007669"/>
    <property type="project" value="UniProtKB-ARBA"/>
</dbReference>
<feature type="compositionally biased region" description="Polar residues" evidence="5">
    <location>
        <begin position="1182"/>
        <end position="1192"/>
    </location>
</feature>
<dbReference type="GO" id="GO:0070210">
    <property type="term" value="C:Rpd3L-Expanded complex"/>
    <property type="evidence" value="ECO:0007669"/>
    <property type="project" value="TreeGrafter"/>
</dbReference>
<dbReference type="Pfam" id="PF00856">
    <property type="entry name" value="SET"/>
    <property type="match status" value="1"/>
</dbReference>
<evidence type="ECO:0000256" key="2">
    <source>
        <dbReference type="ARBA" id="ARBA00022771"/>
    </source>
</evidence>
<dbReference type="GO" id="GO:0032259">
    <property type="term" value="P:methylation"/>
    <property type="evidence" value="ECO:0007669"/>
    <property type="project" value="UniProtKB-KW"/>
</dbReference>
<feature type="region of interest" description="Disordered" evidence="5">
    <location>
        <begin position="256"/>
        <end position="322"/>
    </location>
</feature>
<feature type="compositionally biased region" description="Polar residues" evidence="5">
    <location>
        <begin position="1414"/>
        <end position="1425"/>
    </location>
</feature>
<evidence type="ECO:0000259" key="6">
    <source>
        <dbReference type="PROSITE" id="PS50280"/>
    </source>
</evidence>
<evidence type="ECO:0000256" key="3">
    <source>
        <dbReference type="ARBA" id="ARBA00022833"/>
    </source>
</evidence>
<organism evidence="7 8">
    <name type="scientific">Araneus ventricosus</name>
    <name type="common">Orbweaver spider</name>
    <name type="synonym">Epeira ventricosa</name>
    <dbReference type="NCBI Taxonomy" id="182803"/>
    <lineage>
        <taxon>Eukaryota</taxon>
        <taxon>Metazoa</taxon>
        <taxon>Ecdysozoa</taxon>
        <taxon>Arthropoda</taxon>
        <taxon>Chelicerata</taxon>
        <taxon>Arachnida</taxon>
        <taxon>Araneae</taxon>
        <taxon>Araneomorphae</taxon>
        <taxon>Entelegynae</taxon>
        <taxon>Araneoidea</taxon>
        <taxon>Araneidae</taxon>
        <taxon>Araneus</taxon>
    </lineage>
</organism>
<feature type="compositionally biased region" description="Basic residues" evidence="5">
    <location>
        <begin position="690"/>
        <end position="709"/>
    </location>
</feature>
<protein>
    <submittedName>
        <fullName evidence="7">Inactive histone-lysine N-methyltransferase 2E</fullName>
    </submittedName>
</protein>
<feature type="region of interest" description="Disordered" evidence="5">
    <location>
        <begin position="1364"/>
        <end position="1387"/>
    </location>
</feature>
<proteinExistence type="predicted"/>
<dbReference type="SMART" id="SM00317">
    <property type="entry name" value="SET"/>
    <property type="match status" value="1"/>
</dbReference>
<dbReference type="Proteomes" id="UP000499080">
    <property type="component" value="Unassembled WGS sequence"/>
</dbReference>
<dbReference type="PANTHER" id="PTHR46462">
    <property type="entry name" value="UPSET, ISOFORM A"/>
    <property type="match status" value="1"/>
</dbReference>
<dbReference type="InterPro" id="IPR046341">
    <property type="entry name" value="SET_dom_sf"/>
</dbReference>
<dbReference type="EMBL" id="BGPR01000035">
    <property type="protein sequence ID" value="GBL83866.1"/>
    <property type="molecule type" value="Genomic_DNA"/>
</dbReference>
<comment type="caution">
    <text evidence="7">The sequence shown here is derived from an EMBL/GenBank/DDBJ whole genome shotgun (WGS) entry which is preliminary data.</text>
</comment>
<evidence type="ECO:0000313" key="8">
    <source>
        <dbReference type="Proteomes" id="UP000499080"/>
    </source>
</evidence>
<dbReference type="FunFam" id="3.30.40.10:FF:000150">
    <property type="entry name" value="Inactive histone-lysine N-methyltransferase 2E"/>
    <property type="match status" value="1"/>
</dbReference>